<dbReference type="EMBL" id="CP006259">
    <property type="protein sequence ID" value="AGS69513.1"/>
    <property type="molecule type" value="Genomic_DNA"/>
</dbReference>
<proteinExistence type="inferred from homology"/>
<dbReference type="SUPFAM" id="SSF51182">
    <property type="entry name" value="RmlC-like cupins"/>
    <property type="match status" value="1"/>
</dbReference>
<dbReference type="GO" id="GO:0000271">
    <property type="term" value="P:polysaccharide biosynthetic process"/>
    <property type="evidence" value="ECO:0007669"/>
    <property type="project" value="TreeGrafter"/>
</dbReference>
<dbReference type="PATRIC" id="fig|1214242.5.peg.2759"/>
<evidence type="ECO:0000256" key="1">
    <source>
        <dbReference type="ARBA" id="ARBA00010154"/>
    </source>
</evidence>
<comment type="similarity">
    <text evidence="1">Belongs to the dTDP-4-dehydrorhamnose 3,5-epimerase family.</text>
</comment>
<gene>
    <name evidence="5" type="ORF">B446_13475</name>
</gene>
<dbReference type="eggNOG" id="COG1898">
    <property type="taxonomic scope" value="Bacteria"/>
</dbReference>
<evidence type="ECO:0000313" key="6">
    <source>
        <dbReference type="Proteomes" id="UP000015423"/>
    </source>
</evidence>
<sequence>MPDAYRIMPRLLPDPRGSFHESYRYDRLEAETGHSFLPRQVNYSASARNTIRGLHGVAIPPGQAKLVSCVRGVLLDVVVDVRVGSPTFGTYDCTVLDARSGRAVFVAEGLAHGFVALTDDTCISYLCSTEYVPGTQLDLRALDPELGLPWAKWLTGEPLLSEKDANAVTVAEAAALGMLPSYEQCLELYGKRGRRAA</sequence>
<dbReference type="CDD" id="cd00438">
    <property type="entry name" value="cupin_RmlC"/>
    <property type="match status" value="1"/>
</dbReference>
<evidence type="ECO:0000256" key="2">
    <source>
        <dbReference type="ARBA" id="ARBA00023235"/>
    </source>
</evidence>
<reference evidence="5 6" key="2">
    <citation type="journal article" date="2013" name="J. Biotechnol.">
        <title>Complete genome sequence of the kirromycin producer Streptomyces collinus Tu 365 consisting of a linear chromosome and two linear plasmids.</title>
        <authorList>
            <person name="Ruckert C."/>
            <person name="Szczepanowski R."/>
            <person name="Albersmeier A."/>
            <person name="Goesmann A."/>
            <person name="Iftime D."/>
            <person name="Musiol E.M."/>
            <person name="Blin K."/>
            <person name="Wohlleben W."/>
            <person name="Puhler A."/>
            <person name="Kalinowski J."/>
            <person name="Weber T."/>
        </authorList>
    </citation>
    <scope>NUCLEOTIDE SEQUENCE [LARGE SCALE GENOMIC DNA]</scope>
    <source>
        <strain evidence="6">DSM 40733 / Tue 365</strain>
    </source>
</reference>
<dbReference type="PANTHER" id="PTHR21047:SF2">
    <property type="entry name" value="THYMIDINE DIPHOSPHO-4-KETO-RHAMNOSE 3,5-EPIMERASE"/>
    <property type="match status" value="1"/>
</dbReference>
<dbReference type="InterPro" id="IPR000888">
    <property type="entry name" value="RmlC-like"/>
</dbReference>
<dbReference type="Gene3D" id="2.60.120.10">
    <property type="entry name" value="Jelly Rolls"/>
    <property type="match status" value="1"/>
</dbReference>
<name>S5UR23_STRC3</name>
<evidence type="ECO:0000256" key="4">
    <source>
        <dbReference type="PIRSR" id="PIRSR600888-3"/>
    </source>
</evidence>
<feature type="active site" description="Proton donor" evidence="3">
    <location>
        <position position="125"/>
    </location>
</feature>
<dbReference type="AlphaFoldDB" id="S5UR23"/>
<evidence type="ECO:0000313" key="5">
    <source>
        <dbReference type="EMBL" id="AGS69513.1"/>
    </source>
</evidence>
<evidence type="ECO:0000256" key="3">
    <source>
        <dbReference type="PIRSR" id="PIRSR600888-1"/>
    </source>
</evidence>
<dbReference type="InterPro" id="IPR014710">
    <property type="entry name" value="RmlC-like_jellyroll"/>
</dbReference>
<dbReference type="Pfam" id="PF00908">
    <property type="entry name" value="dTDP_sugar_isom"/>
    <property type="match status" value="1"/>
</dbReference>
<keyword evidence="2" id="KW-0413">Isomerase</keyword>
<reference evidence="6" key="1">
    <citation type="submission" date="2012-10" db="EMBL/GenBank/DDBJ databases">
        <title>The complete genome sequence of Streptomyces collinus Tu 365.</title>
        <authorList>
            <person name="Ruckert C."/>
            <person name="Szczepanowski R."/>
            <person name="Goesmann A."/>
            <person name="Pross E.K."/>
            <person name="Musiol E.M."/>
            <person name="Blin K."/>
            <person name="Wohlleben W."/>
            <person name="Puhler A."/>
            <person name="Weber T."/>
            <person name="Kalinowski J."/>
        </authorList>
    </citation>
    <scope>NUCLEOTIDE SEQUENCE [LARGE SCALE GENOMIC DNA]</scope>
    <source>
        <strain evidence="6">DSM 40733 / Tue 365</strain>
    </source>
</reference>
<dbReference type="GO" id="GO:0019305">
    <property type="term" value="P:dTDP-rhamnose biosynthetic process"/>
    <property type="evidence" value="ECO:0007669"/>
    <property type="project" value="TreeGrafter"/>
</dbReference>
<organism evidence="5 6">
    <name type="scientific">Streptomyces collinus (strain DSM 40733 / Tue 365)</name>
    <dbReference type="NCBI Taxonomy" id="1214242"/>
    <lineage>
        <taxon>Bacteria</taxon>
        <taxon>Bacillati</taxon>
        <taxon>Actinomycetota</taxon>
        <taxon>Actinomycetes</taxon>
        <taxon>Kitasatosporales</taxon>
        <taxon>Streptomycetaceae</taxon>
        <taxon>Streptomyces</taxon>
    </lineage>
</organism>
<dbReference type="KEGG" id="sci:B446_13475"/>
<protein>
    <submittedName>
        <fullName evidence="5">dTDP-4-dehydrorhamnose 3,5-epimerase</fullName>
    </submittedName>
</protein>
<feature type="active site" description="Proton acceptor" evidence="3">
    <location>
        <position position="55"/>
    </location>
</feature>
<dbReference type="GO" id="GO:0008830">
    <property type="term" value="F:dTDP-4-dehydrorhamnose 3,5-epimerase activity"/>
    <property type="evidence" value="ECO:0007669"/>
    <property type="project" value="InterPro"/>
</dbReference>
<dbReference type="GO" id="GO:0005829">
    <property type="term" value="C:cytosol"/>
    <property type="evidence" value="ECO:0007669"/>
    <property type="project" value="TreeGrafter"/>
</dbReference>
<dbReference type="Proteomes" id="UP000015423">
    <property type="component" value="Chromosome"/>
</dbReference>
<keyword evidence="6" id="KW-1185">Reference proteome</keyword>
<dbReference type="PANTHER" id="PTHR21047">
    <property type="entry name" value="DTDP-6-DEOXY-D-GLUCOSE-3,5 EPIMERASE"/>
    <property type="match status" value="1"/>
</dbReference>
<dbReference type="STRING" id="1214242.B446_13475"/>
<dbReference type="InterPro" id="IPR011051">
    <property type="entry name" value="RmlC_Cupin_sf"/>
</dbReference>
<feature type="site" description="Participates in a stacking interaction with the thymidine ring of dTDP-4-oxo-6-deoxyglucose" evidence="4">
    <location>
        <position position="131"/>
    </location>
</feature>
<dbReference type="HOGENOM" id="CLU_090940_0_0_11"/>
<accession>S5UR23</accession>